<gene>
    <name evidence="1" type="ORF">BJ138DRAFT_1115566</name>
</gene>
<evidence type="ECO:0000313" key="1">
    <source>
        <dbReference type="EMBL" id="KAH7908747.1"/>
    </source>
</evidence>
<organism evidence="1 2">
    <name type="scientific">Hygrophoropsis aurantiaca</name>
    <dbReference type="NCBI Taxonomy" id="72124"/>
    <lineage>
        <taxon>Eukaryota</taxon>
        <taxon>Fungi</taxon>
        <taxon>Dikarya</taxon>
        <taxon>Basidiomycota</taxon>
        <taxon>Agaricomycotina</taxon>
        <taxon>Agaricomycetes</taxon>
        <taxon>Agaricomycetidae</taxon>
        <taxon>Boletales</taxon>
        <taxon>Coniophorineae</taxon>
        <taxon>Hygrophoropsidaceae</taxon>
        <taxon>Hygrophoropsis</taxon>
    </lineage>
</organism>
<keyword evidence="1" id="KW-0378">Hydrolase</keyword>
<protein>
    <submittedName>
        <fullName evidence="1">P-loop containing nucleoside triphosphate hydrolase protein</fullName>
    </submittedName>
</protein>
<dbReference type="EMBL" id="MU267800">
    <property type="protein sequence ID" value="KAH7908747.1"/>
    <property type="molecule type" value="Genomic_DNA"/>
</dbReference>
<proteinExistence type="predicted"/>
<sequence>MSTSIPPSADTGDEANVSSSEYARRGKELMSLLNDLRTTGANVYLEIPAIVVIGGQSAGKSSLVEAVSGINVPRDSGTCTRCPMECTMSSEGPSWSCKITLHSDYDVQNQRLDRSTDVSFGPTLTNKEDVEVWLRRAQAAILNPDISSDTFHTKSLLELKTFKRTLQFSKNVVRVHIRDPEATDLSFYDLPGLIQNEEEDVIDIVRGLVESYIKQKNTLILTTIPMSDDMENQQSMKLAKMADPDGKRIIGTHSNAGVLTKPDMLTAGSSGALQRWRNLLDGRLGDNQEKHRLKHGYYCVRLPDDEDRARRLSRIQCQQREEQFFDETPPWCEVQDRGRFGIPAFVADISQLLIQLIEDTLPEHKRTVEKLLADCTKELESLPPPLVSDPKIEVLMRVNAFCESFKGAVDGSSDKTLAQRNRALYSQFKRDIRGTAPDFRPFSDPQDYTRIEPDHEDWESPDDYVPNPNVQTMGLQEVKEFLRSIGWELPNNIPFEAKKVLIHQFLDLWMEPTTRCFDSINIVLSEVVDTLVKAHFGRFKALQEYMDILVREMVDACKDQARVAVRKTLELEMLPYFTKNTHYLQSLQKKWYKRFLEARRNPEAYIASENSVHFQERVYSGYSREDRSERPVDKALRFLAQAGYGNLVEKDLVRLLPPDQFQDELVVMADVRAYFNVSYKRVIDYIPLKIEHCLHQTLASEFSKGLLTRLMEPDSAPIHPALLNL</sequence>
<reference evidence="1" key="1">
    <citation type="journal article" date="2021" name="New Phytol.">
        <title>Evolutionary innovations through gain and loss of genes in the ectomycorrhizal Boletales.</title>
        <authorList>
            <person name="Wu G."/>
            <person name="Miyauchi S."/>
            <person name="Morin E."/>
            <person name="Kuo A."/>
            <person name="Drula E."/>
            <person name="Varga T."/>
            <person name="Kohler A."/>
            <person name="Feng B."/>
            <person name="Cao Y."/>
            <person name="Lipzen A."/>
            <person name="Daum C."/>
            <person name="Hundley H."/>
            <person name="Pangilinan J."/>
            <person name="Johnson J."/>
            <person name="Barry K."/>
            <person name="LaButti K."/>
            <person name="Ng V."/>
            <person name="Ahrendt S."/>
            <person name="Min B."/>
            <person name="Choi I.G."/>
            <person name="Park H."/>
            <person name="Plett J.M."/>
            <person name="Magnuson J."/>
            <person name="Spatafora J.W."/>
            <person name="Nagy L.G."/>
            <person name="Henrissat B."/>
            <person name="Grigoriev I.V."/>
            <person name="Yang Z.L."/>
            <person name="Xu J."/>
            <person name="Martin F.M."/>
        </authorList>
    </citation>
    <scope>NUCLEOTIDE SEQUENCE</scope>
    <source>
        <strain evidence="1">ATCC 28755</strain>
    </source>
</reference>
<comment type="caution">
    <text evidence="1">The sequence shown here is derived from an EMBL/GenBank/DDBJ whole genome shotgun (WGS) entry which is preliminary data.</text>
</comment>
<name>A0ACB8A7Q5_9AGAM</name>
<accession>A0ACB8A7Q5</accession>
<keyword evidence="2" id="KW-1185">Reference proteome</keyword>
<dbReference type="Proteomes" id="UP000790377">
    <property type="component" value="Unassembled WGS sequence"/>
</dbReference>
<evidence type="ECO:0000313" key="2">
    <source>
        <dbReference type="Proteomes" id="UP000790377"/>
    </source>
</evidence>